<gene>
    <name evidence="2" type="ORF">CkaCkLH20_11708</name>
</gene>
<dbReference type="GO" id="GO:0008270">
    <property type="term" value="F:zinc ion binding"/>
    <property type="evidence" value="ECO:0007669"/>
    <property type="project" value="InterPro"/>
</dbReference>
<feature type="compositionally biased region" description="Basic and acidic residues" evidence="1">
    <location>
        <begin position="276"/>
        <end position="291"/>
    </location>
</feature>
<reference evidence="2" key="1">
    <citation type="submission" date="2020-03" db="EMBL/GenBank/DDBJ databases">
        <authorList>
            <person name="He L."/>
        </authorList>
    </citation>
    <scope>NUCLEOTIDE SEQUENCE</scope>
    <source>
        <strain evidence="2">CkLH20</strain>
    </source>
</reference>
<evidence type="ECO:0000256" key="1">
    <source>
        <dbReference type="SAM" id="MobiDB-lite"/>
    </source>
</evidence>
<dbReference type="EMBL" id="JAATWM020000050">
    <property type="protein sequence ID" value="KAF9870809.1"/>
    <property type="molecule type" value="Genomic_DNA"/>
</dbReference>
<reference evidence="2" key="2">
    <citation type="submission" date="2020-11" db="EMBL/GenBank/DDBJ databases">
        <title>Whole genome sequencing of Colletotrichum sp.</title>
        <authorList>
            <person name="Li H."/>
        </authorList>
    </citation>
    <scope>NUCLEOTIDE SEQUENCE</scope>
    <source>
        <strain evidence="2">CkLH20</strain>
    </source>
</reference>
<dbReference type="SUPFAM" id="SSF57756">
    <property type="entry name" value="Retrovirus zinc finger-like domains"/>
    <property type="match status" value="1"/>
</dbReference>
<dbReference type="Proteomes" id="UP000781932">
    <property type="component" value="Unassembled WGS sequence"/>
</dbReference>
<name>A0A9P6LD48_9PEZI</name>
<dbReference type="GO" id="GO:0003676">
    <property type="term" value="F:nucleic acid binding"/>
    <property type="evidence" value="ECO:0007669"/>
    <property type="project" value="InterPro"/>
</dbReference>
<feature type="region of interest" description="Disordered" evidence="1">
    <location>
        <begin position="270"/>
        <end position="311"/>
    </location>
</feature>
<dbReference type="RefSeq" id="XP_038740270.1">
    <property type="nucleotide sequence ID" value="XM_038894422.1"/>
</dbReference>
<feature type="compositionally biased region" description="Basic and acidic residues" evidence="1">
    <location>
        <begin position="1"/>
        <end position="15"/>
    </location>
</feature>
<accession>A0A9P6LD48</accession>
<organism evidence="2 3">
    <name type="scientific">Colletotrichum karsti</name>
    <dbReference type="NCBI Taxonomy" id="1095194"/>
    <lineage>
        <taxon>Eukaryota</taxon>
        <taxon>Fungi</taxon>
        <taxon>Dikarya</taxon>
        <taxon>Ascomycota</taxon>
        <taxon>Pezizomycotina</taxon>
        <taxon>Sordariomycetes</taxon>
        <taxon>Hypocreomycetidae</taxon>
        <taxon>Glomerellales</taxon>
        <taxon>Glomerellaceae</taxon>
        <taxon>Colletotrichum</taxon>
        <taxon>Colletotrichum boninense species complex</taxon>
    </lineage>
</organism>
<protein>
    <submittedName>
        <fullName evidence="2">Uncharacterized protein</fullName>
    </submittedName>
</protein>
<keyword evidence="3" id="KW-1185">Reference proteome</keyword>
<evidence type="ECO:0000313" key="3">
    <source>
        <dbReference type="Proteomes" id="UP000781932"/>
    </source>
</evidence>
<evidence type="ECO:0000313" key="2">
    <source>
        <dbReference type="EMBL" id="KAF9870809.1"/>
    </source>
</evidence>
<dbReference type="GeneID" id="62167496"/>
<feature type="region of interest" description="Disordered" evidence="1">
    <location>
        <begin position="1"/>
        <end position="48"/>
    </location>
</feature>
<dbReference type="InterPro" id="IPR036875">
    <property type="entry name" value="Znf_CCHC_sf"/>
</dbReference>
<dbReference type="AlphaFoldDB" id="A0A9P6LD48"/>
<feature type="compositionally biased region" description="Basic and acidic residues" evidence="1">
    <location>
        <begin position="302"/>
        <end position="311"/>
    </location>
</feature>
<dbReference type="OrthoDB" id="4777753at2759"/>
<sequence length="326" mass="37329">MSSKREHSLSPEAEKKRARVASPTCGRPEGSAVPAAGDGIGKTPQRETQAVVERLSDDRYSFRGDWEKVVDAISAIEELRCSDYICIGTVRITHKLDYLTELLTSPNPKTHKLLKFNEYLTEDYDNASVICGNCGFIGHTLIDCIWPDKDGSIYGCPMCNTKLHCMDECRLHKSLTDRQLCYILVFRRANKPAIRTTRAWVDHVRTAAHRDYRDLLEAGFPWSWKFGRRVQRPENVHRRPWDAYDYARNSELQHTLPRDPATRDLETVLRSPALANERHKSAASTERHRAGDSYVGRGIRKNAKDRSVERVPADEKEITWESIFSE</sequence>
<proteinExistence type="predicted"/>
<comment type="caution">
    <text evidence="2">The sequence shown here is derived from an EMBL/GenBank/DDBJ whole genome shotgun (WGS) entry which is preliminary data.</text>
</comment>